<keyword evidence="5 7" id="KW-0472">Membrane</keyword>
<protein>
    <submittedName>
        <fullName evidence="10">Putative ABC transport system permease protein</fullName>
    </submittedName>
</protein>
<feature type="domain" description="ABC3 transporter permease C-terminal" evidence="8">
    <location>
        <begin position="285"/>
        <end position="397"/>
    </location>
</feature>
<evidence type="ECO:0000256" key="3">
    <source>
        <dbReference type="ARBA" id="ARBA00022692"/>
    </source>
</evidence>
<keyword evidence="11" id="KW-1185">Reference proteome</keyword>
<feature type="domain" description="MacB-like periplasmic core" evidence="9">
    <location>
        <begin position="19"/>
        <end position="244"/>
    </location>
</feature>
<evidence type="ECO:0000256" key="6">
    <source>
        <dbReference type="ARBA" id="ARBA00038076"/>
    </source>
</evidence>
<comment type="subcellular location">
    <subcellularLocation>
        <location evidence="1">Cell membrane</location>
        <topology evidence="1">Multi-pass membrane protein</topology>
    </subcellularLocation>
</comment>
<dbReference type="GO" id="GO:0005886">
    <property type="term" value="C:plasma membrane"/>
    <property type="evidence" value="ECO:0007669"/>
    <property type="project" value="UniProtKB-SubCell"/>
</dbReference>
<feature type="transmembrane region" description="Helical" evidence="7">
    <location>
        <begin position="282"/>
        <end position="306"/>
    </location>
</feature>
<evidence type="ECO:0000256" key="7">
    <source>
        <dbReference type="SAM" id="Phobius"/>
    </source>
</evidence>
<feature type="transmembrane region" description="Helical" evidence="7">
    <location>
        <begin position="334"/>
        <end position="358"/>
    </location>
</feature>
<gene>
    <name evidence="10" type="ORF">SAMN02745728_00035</name>
</gene>
<reference evidence="10 11" key="1">
    <citation type="submission" date="2016-12" db="EMBL/GenBank/DDBJ databases">
        <authorList>
            <person name="Song W.-J."/>
            <person name="Kurnit D.M."/>
        </authorList>
    </citation>
    <scope>NUCLEOTIDE SEQUENCE [LARGE SCALE GENOMIC DNA]</scope>
    <source>
        <strain evidence="10 11">DSM 11393</strain>
    </source>
</reference>
<organism evidence="10 11">
    <name type="scientific">Desulfovibrio litoralis DSM 11393</name>
    <dbReference type="NCBI Taxonomy" id="1121455"/>
    <lineage>
        <taxon>Bacteria</taxon>
        <taxon>Pseudomonadati</taxon>
        <taxon>Thermodesulfobacteriota</taxon>
        <taxon>Desulfovibrionia</taxon>
        <taxon>Desulfovibrionales</taxon>
        <taxon>Desulfovibrionaceae</taxon>
        <taxon>Desulfovibrio</taxon>
    </lineage>
</organism>
<evidence type="ECO:0000259" key="9">
    <source>
        <dbReference type="Pfam" id="PF12704"/>
    </source>
</evidence>
<evidence type="ECO:0000259" key="8">
    <source>
        <dbReference type="Pfam" id="PF02687"/>
    </source>
</evidence>
<evidence type="ECO:0000256" key="2">
    <source>
        <dbReference type="ARBA" id="ARBA00022475"/>
    </source>
</evidence>
<dbReference type="STRING" id="1121455.SAMN02745728_00035"/>
<dbReference type="InterPro" id="IPR003838">
    <property type="entry name" value="ABC3_permease_C"/>
</dbReference>
<dbReference type="InterPro" id="IPR050250">
    <property type="entry name" value="Macrolide_Exporter_MacB"/>
</dbReference>
<dbReference type="Pfam" id="PF12704">
    <property type="entry name" value="MacB_PCD"/>
    <property type="match status" value="1"/>
</dbReference>
<evidence type="ECO:0000313" key="11">
    <source>
        <dbReference type="Proteomes" id="UP000186469"/>
    </source>
</evidence>
<keyword evidence="3 7" id="KW-0812">Transmembrane</keyword>
<keyword evidence="4 7" id="KW-1133">Transmembrane helix</keyword>
<dbReference type="PANTHER" id="PTHR30572">
    <property type="entry name" value="MEMBRANE COMPONENT OF TRANSPORTER-RELATED"/>
    <property type="match status" value="1"/>
</dbReference>
<dbReference type="OrthoDB" id="9770099at2"/>
<dbReference type="AlphaFoldDB" id="A0A1M7RRH3"/>
<comment type="similarity">
    <text evidence="6">Belongs to the ABC-4 integral membrane protein family.</text>
</comment>
<dbReference type="Proteomes" id="UP000186469">
    <property type="component" value="Unassembled WGS sequence"/>
</dbReference>
<dbReference type="InterPro" id="IPR025857">
    <property type="entry name" value="MacB_PCD"/>
</dbReference>
<evidence type="ECO:0000256" key="5">
    <source>
        <dbReference type="ARBA" id="ARBA00023136"/>
    </source>
</evidence>
<dbReference type="RefSeq" id="WP_072695301.1">
    <property type="nucleotide sequence ID" value="NZ_FRDI01000002.1"/>
</dbReference>
<name>A0A1M7RRH3_9BACT</name>
<dbReference type="GO" id="GO:0022857">
    <property type="term" value="F:transmembrane transporter activity"/>
    <property type="evidence" value="ECO:0007669"/>
    <property type="project" value="TreeGrafter"/>
</dbReference>
<feature type="transmembrane region" description="Helical" evidence="7">
    <location>
        <begin position="364"/>
        <end position="388"/>
    </location>
</feature>
<keyword evidence="2" id="KW-1003">Cell membrane</keyword>
<dbReference type="EMBL" id="FRDI01000002">
    <property type="protein sequence ID" value="SHN48722.1"/>
    <property type="molecule type" value="Genomic_DNA"/>
</dbReference>
<dbReference type="Pfam" id="PF02687">
    <property type="entry name" value="FtsX"/>
    <property type="match status" value="1"/>
</dbReference>
<proteinExistence type="inferred from homology"/>
<evidence type="ECO:0000313" key="10">
    <source>
        <dbReference type="EMBL" id="SHN48722.1"/>
    </source>
</evidence>
<sequence length="406" mass="44154">MHNIKLALASLAAHRLRAILAMLGVFLGALVLTAILHISQAMILKADLETQKLGPNLVQAVAGQVRFGGGGSARVRGLSTTFTLEDAEVLGRQVPWVKAYTSYTNANRSIKFEAKATQTQVVGTLDSYPNVRTFFPQIGRFFNALEVEEKAKVVVLGSDIAKRLFTNIEDAIGKTVLVQTTSLKVIGVMESKGQDLSGSNQDEQVFVPITTYMRRMNNIDYISGVYFTLYNAENEQATMETMRNILRKRHNIKNVKADDFSVFSARDASKLRTEALNLVQTLGFISATVSFAVGSLGILSVMILLVRARRLEIGIRRAVGASAGNIVSQFLTEAAIMSGVGGILGVFVAVILCIVIYILGNFPFYFNVWLCILLGIASIVLGVVAGAYPAWVASKVQVLDVLKNQE</sequence>
<evidence type="ECO:0000256" key="4">
    <source>
        <dbReference type="ARBA" id="ARBA00022989"/>
    </source>
</evidence>
<dbReference type="PANTHER" id="PTHR30572:SF4">
    <property type="entry name" value="ABC TRANSPORTER PERMEASE YTRF"/>
    <property type="match status" value="1"/>
</dbReference>
<accession>A0A1M7RRH3</accession>
<evidence type="ECO:0000256" key="1">
    <source>
        <dbReference type="ARBA" id="ARBA00004651"/>
    </source>
</evidence>